<dbReference type="InterPro" id="IPR041796">
    <property type="entry name" value="Mre11_N"/>
</dbReference>
<keyword evidence="7" id="KW-1185">Reference proteome</keyword>
<feature type="coiled-coil region" evidence="4">
    <location>
        <begin position="292"/>
        <end position="319"/>
    </location>
</feature>
<dbReference type="Gene3D" id="3.60.21.10">
    <property type="match status" value="1"/>
</dbReference>
<evidence type="ECO:0000313" key="7">
    <source>
        <dbReference type="Proteomes" id="UP000430120"/>
    </source>
</evidence>
<dbReference type="Proteomes" id="UP000430120">
    <property type="component" value="Unassembled WGS sequence"/>
</dbReference>
<protein>
    <submittedName>
        <fullName evidence="6">DNA repair exonuclease</fullName>
    </submittedName>
</protein>
<dbReference type="Pfam" id="PF00149">
    <property type="entry name" value="Metallophos"/>
    <property type="match status" value="1"/>
</dbReference>
<gene>
    <name evidence="6" type="ORF">F7Q92_21090</name>
</gene>
<evidence type="ECO:0000256" key="3">
    <source>
        <dbReference type="ARBA" id="ARBA00022839"/>
    </source>
</evidence>
<dbReference type="PIRSF" id="PIRSF033093">
    <property type="entry name" value="UCP_ML1119"/>
    <property type="match status" value="1"/>
</dbReference>
<dbReference type="OrthoDB" id="9773856at2"/>
<dbReference type="AlphaFoldDB" id="A0A643F6Z0"/>
<dbReference type="GO" id="GO:0004527">
    <property type="term" value="F:exonuclease activity"/>
    <property type="evidence" value="ECO:0007669"/>
    <property type="project" value="UniProtKB-KW"/>
</dbReference>
<name>A0A643F6Z0_IDEDE</name>
<keyword evidence="3 6" id="KW-0269">Exonuclease</keyword>
<evidence type="ECO:0000256" key="4">
    <source>
        <dbReference type="SAM" id="Coils"/>
    </source>
</evidence>
<organism evidence="6 7">
    <name type="scientific">Ideonella dechloratans</name>
    <dbReference type="NCBI Taxonomy" id="36863"/>
    <lineage>
        <taxon>Bacteria</taxon>
        <taxon>Pseudomonadati</taxon>
        <taxon>Pseudomonadota</taxon>
        <taxon>Betaproteobacteria</taxon>
        <taxon>Burkholderiales</taxon>
        <taxon>Sphaerotilaceae</taxon>
        <taxon>Ideonella</taxon>
    </lineage>
</organism>
<evidence type="ECO:0000259" key="5">
    <source>
        <dbReference type="Pfam" id="PF00149"/>
    </source>
</evidence>
<dbReference type="SUPFAM" id="SSF56300">
    <property type="entry name" value="Metallo-dependent phosphatases"/>
    <property type="match status" value="1"/>
</dbReference>
<dbReference type="InterPro" id="IPR004843">
    <property type="entry name" value="Calcineurin-like_PHP"/>
</dbReference>
<dbReference type="InterPro" id="IPR014577">
    <property type="entry name" value="UCP033093_metalloPase"/>
</dbReference>
<keyword evidence="4" id="KW-0175">Coiled coil</keyword>
<dbReference type="PANTHER" id="PTHR30337:SF0">
    <property type="entry name" value="NUCLEASE SBCCD SUBUNIT D"/>
    <property type="match status" value="1"/>
</dbReference>
<feature type="domain" description="Calcineurin-like phosphoesterase" evidence="5">
    <location>
        <begin position="3"/>
        <end position="106"/>
    </location>
</feature>
<evidence type="ECO:0000256" key="1">
    <source>
        <dbReference type="ARBA" id="ARBA00022722"/>
    </source>
</evidence>
<dbReference type="RefSeq" id="WP_151126033.1">
    <property type="nucleotide sequence ID" value="NZ_CP088082.1"/>
</dbReference>
<dbReference type="EMBL" id="VZPB01000103">
    <property type="protein sequence ID" value="KAB0572788.1"/>
    <property type="molecule type" value="Genomic_DNA"/>
</dbReference>
<dbReference type="InterPro" id="IPR050535">
    <property type="entry name" value="DNA_Repair-Maintenance_Comp"/>
</dbReference>
<accession>A0A643F6Z0</accession>
<sequence>MSRFLHTADWQIGRLFHTLHPDNAVPLAEARLSAVERLAALAREHAVDAVLVAGDVFDAQTVSERTVRRLFNALAGFSGPWLLLPGNHDAALAESVWTRAERMGVLSPNIHLLLAPEVRVFPEAGFAVLPAPLTQRHTFADTTQWFDGAETPAGLLRIGLAHGSVQGLLAEDIDAPNPIAPDRPRTARLDYLALGDWHGCKIVGPRLAYSGTPEPDRFRSAEAGQALLVEIDAPGAEPRITPLAVGQFRWAAWPVALQVPSDLDALLARLDALGPQDVIDLSVSGATDLAGLQRLQAALARAEAQARHLQADLGALRLQPTDEDLAALQADGYLGEVLAELRQTLAAPGLDEAARETAQDALALLAAELLARPAAAGTAAGEGR</sequence>
<evidence type="ECO:0000256" key="2">
    <source>
        <dbReference type="ARBA" id="ARBA00022801"/>
    </source>
</evidence>
<comment type="caution">
    <text evidence="6">The sequence shown here is derived from an EMBL/GenBank/DDBJ whole genome shotgun (WGS) entry which is preliminary data.</text>
</comment>
<dbReference type="PANTHER" id="PTHR30337">
    <property type="entry name" value="COMPONENT OF ATP-DEPENDENT DSDNA EXONUCLEASE"/>
    <property type="match status" value="1"/>
</dbReference>
<keyword evidence="2" id="KW-0378">Hydrolase</keyword>
<dbReference type="InterPro" id="IPR029052">
    <property type="entry name" value="Metallo-depent_PP-like"/>
</dbReference>
<keyword evidence="1" id="KW-0540">Nuclease</keyword>
<dbReference type="CDD" id="cd00840">
    <property type="entry name" value="MPP_Mre11_N"/>
    <property type="match status" value="1"/>
</dbReference>
<evidence type="ECO:0000313" key="6">
    <source>
        <dbReference type="EMBL" id="KAB0572788.1"/>
    </source>
</evidence>
<proteinExistence type="predicted"/>
<reference evidence="6 7" key="1">
    <citation type="submission" date="2019-09" db="EMBL/GenBank/DDBJ databases">
        <title>Draft genome sequences of 48 bacterial type strains from the CCUG.</title>
        <authorList>
            <person name="Tunovic T."/>
            <person name="Pineiro-Iglesias B."/>
            <person name="Unosson C."/>
            <person name="Inganas E."/>
            <person name="Ohlen M."/>
            <person name="Cardew S."/>
            <person name="Jensie-Markopoulos S."/>
            <person name="Salva-Serra F."/>
            <person name="Jaen-Luchoro D."/>
            <person name="Karlsson R."/>
            <person name="Svensson-Stadler L."/>
            <person name="Chun J."/>
            <person name="Moore E."/>
        </authorList>
    </citation>
    <scope>NUCLEOTIDE SEQUENCE [LARGE SCALE GENOMIC DNA]</scope>
    <source>
        <strain evidence="6 7">CCUG 30977</strain>
    </source>
</reference>